<evidence type="ECO:0000313" key="2">
    <source>
        <dbReference type="EMBL" id="XAY06480.1"/>
    </source>
</evidence>
<dbReference type="PROSITE" id="PS51725">
    <property type="entry name" value="ABM"/>
    <property type="match status" value="1"/>
</dbReference>
<evidence type="ECO:0000259" key="1">
    <source>
        <dbReference type="PROSITE" id="PS51725"/>
    </source>
</evidence>
<dbReference type="InterPro" id="IPR011008">
    <property type="entry name" value="Dimeric_a/b-barrel"/>
</dbReference>
<dbReference type="PANTHER" id="PTHR33336:SF15">
    <property type="entry name" value="ABM DOMAIN-CONTAINING PROTEIN"/>
    <property type="match status" value="1"/>
</dbReference>
<dbReference type="KEGG" id="parq:DSM112329_03351"/>
<organism evidence="2">
    <name type="scientific">Paraconexibacter sp. AEG42_29</name>
    <dbReference type="NCBI Taxonomy" id="2997339"/>
    <lineage>
        <taxon>Bacteria</taxon>
        <taxon>Bacillati</taxon>
        <taxon>Actinomycetota</taxon>
        <taxon>Thermoleophilia</taxon>
        <taxon>Solirubrobacterales</taxon>
        <taxon>Paraconexibacteraceae</taxon>
        <taxon>Paraconexibacter</taxon>
    </lineage>
</organism>
<proteinExistence type="predicted"/>
<keyword evidence="2" id="KW-0560">Oxidoreductase</keyword>
<dbReference type="GO" id="GO:0004497">
    <property type="term" value="F:monooxygenase activity"/>
    <property type="evidence" value="ECO:0007669"/>
    <property type="project" value="UniProtKB-KW"/>
</dbReference>
<dbReference type="EMBL" id="CP114014">
    <property type="protein sequence ID" value="XAY06480.1"/>
    <property type="molecule type" value="Genomic_DNA"/>
</dbReference>
<dbReference type="Gene3D" id="3.30.70.100">
    <property type="match status" value="1"/>
</dbReference>
<gene>
    <name evidence="2" type="primary">ycnE</name>
    <name evidence="2" type="ORF">DSM112329_03351</name>
</gene>
<feature type="domain" description="ABM" evidence="1">
    <location>
        <begin position="2"/>
        <end position="90"/>
    </location>
</feature>
<name>A0AAU7AYC0_9ACTN</name>
<reference evidence="2" key="1">
    <citation type="submission" date="2022-12" db="EMBL/GenBank/DDBJ databases">
        <title>Paraconexibacter alkalitolerans sp. nov. and Baekduia alba sp. nov., isolated from soil and emended description of the genera Paraconexibacter (Chun et al., 2020) and Baekduia (An et al., 2020).</title>
        <authorList>
            <person name="Vieira S."/>
            <person name="Huber K.J."/>
            <person name="Geppert A."/>
            <person name="Wolf J."/>
            <person name="Neumann-Schaal M."/>
            <person name="Muesken M."/>
            <person name="Overmann J."/>
        </authorList>
    </citation>
    <scope>NUCLEOTIDE SEQUENCE</scope>
    <source>
        <strain evidence="2">AEG42_29</strain>
    </source>
</reference>
<keyword evidence="2" id="KW-0503">Monooxygenase</keyword>
<dbReference type="PANTHER" id="PTHR33336">
    <property type="entry name" value="QUINOL MONOOXYGENASE YGIN-RELATED"/>
    <property type="match status" value="1"/>
</dbReference>
<dbReference type="InterPro" id="IPR050744">
    <property type="entry name" value="AI-2_Isomerase_LsrG"/>
</dbReference>
<dbReference type="SUPFAM" id="SSF54909">
    <property type="entry name" value="Dimeric alpha+beta barrel"/>
    <property type="match status" value="1"/>
</dbReference>
<dbReference type="InterPro" id="IPR007138">
    <property type="entry name" value="ABM_dom"/>
</dbReference>
<dbReference type="AlphaFoldDB" id="A0AAU7AYC0"/>
<sequence length="102" mass="10926">MLIVHAKLPILPEKREEFLGAVTGLIEASNAEEGVLSYRLFESVDTPNEFLMFEHYVDDAALTTHLQSPHFQAAGGALGGWLSGPPSVTKHEAGEGVDVPLG</sequence>
<protein>
    <submittedName>
        <fullName evidence="2">Monooxygenase YcnE</fullName>
        <ecNumber evidence="2">1.-.-.-</ecNumber>
    </submittedName>
</protein>
<dbReference type="RefSeq" id="WP_354697712.1">
    <property type="nucleotide sequence ID" value="NZ_CP114014.1"/>
</dbReference>
<dbReference type="Pfam" id="PF03992">
    <property type="entry name" value="ABM"/>
    <property type="match status" value="1"/>
</dbReference>
<accession>A0AAU7AYC0</accession>
<dbReference type="EC" id="1.-.-.-" evidence="2"/>